<proteinExistence type="predicted"/>
<organism evidence="1 2">
    <name type="scientific">Panagrellus redivivus</name>
    <name type="common">Microworm</name>
    <dbReference type="NCBI Taxonomy" id="6233"/>
    <lineage>
        <taxon>Eukaryota</taxon>
        <taxon>Metazoa</taxon>
        <taxon>Ecdysozoa</taxon>
        <taxon>Nematoda</taxon>
        <taxon>Chromadorea</taxon>
        <taxon>Rhabditida</taxon>
        <taxon>Tylenchina</taxon>
        <taxon>Panagrolaimomorpha</taxon>
        <taxon>Panagrolaimoidea</taxon>
        <taxon>Panagrolaimidae</taxon>
        <taxon>Panagrellus</taxon>
    </lineage>
</organism>
<dbReference type="WBParaSite" id="Pan_g4138.t1">
    <property type="protein sequence ID" value="Pan_g4138.t1"/>
    <property type="gene ID" value="Pan_g4138"/>
</dbReference>
<accession>A0A7E4VVW5</accession>
<protein>
    <submittedName>
        <fullName evidence="2">F-box domain-containing protein</fullName>
    </submittedName>
</protein>
<reference evidence="1" key="1">
    <citation type="journal article" date="2013" name="Genetics">
        <title>The draft genome and transcriptome of Panagrellus redivivus are shaped by the harsh demands of a free-living lifestyle.</title>
        <authorList>
            <person name="Srinivasan J."/>
            <person name="Dillman A.R."/>
            <person name="Macchietto M.G."/>
            <person name="Heikkinen L."/>
            <person name="Lakso M."/>
            <person name="Fracchia K.M."/>
            <person name="Antoshechkin I."/>
            <person name="Mortazavi A."/>
            <person name="Wong G."/>
            <person name="Sternberg P.W."/>
        </authorList>
    </citation>
    <scope>NUCLEOTIDE SEQUENCE [LARGE SCALE GENOMIC DNA]</scope>
    <source>
        <strain evidence="1">MT8872</strain>
    </source>
</reference>
<sequence>MAQLKHHLIQEMATDLCAREEAKKRRGVFVTALSSVEKFILAGKEPFHIFRRIVGNDVTITSVASDSVEMTYRKNWPIWKLESVFLNSLFLKWARKLHGFCRCLNTSPRTGYSKILAENSDLEELCESDRHMNDWNRILPWFPNLVVLRVHAIEFVRILNWTSTLLPFLRKVVLIDYRLNRDVLSVHKYLAVHQNRCPNLETIQYNATKLEQMRFPARFRQRNVISSVKHIKITDHVEGCCTPLNFFFLTAAQKTFPSLESVEIEARADCQSLEYLNMTQKGRLVDYFYKAFESLNFGFTIKITFRECVDLFETPVSDLFQYFTTKGKVYGTPKKFTVRTSFPGKELIYEVISR</sequence>
<dbReference type="AlphaFoldDB" id="A0A7E4VVW5"/>
<reference evidence="2" key="2">
    <citation type="submission" date="2020-10" db="UniProtKB">
        <authorList>
            <consortium name="WormBaseParasite"/>
        </authorList>
    </citation>
    <scope>IDENTIFICATION</scope>
</reference>
<dbReference type="Proteomes" id="UP000492821">
    <property type="component" value="Unassembled WGS sequence"/>
</dbReference>
<name>A0A7E4VVW5_PANRE</name>
<keyword evidence="1" id="KW-1185">Reference proteome</keyword>
<evidence type="ECO:0000313" key="2">
    <source>
        <dbReference type="WBParaSite" id="Pan_g4138.t1"/>
    </source>
</evidence>
<evidence type="ECO:0000313" key="1">
    <source>
        <dbReference type="Proteomes" id="UP000492821"/>
    </source>
</evidence>